<evidence type="ECO:0000313" key="2">
    <source>
        <dbReference type="Proteomes" id="UP000729733"/>
    </source>
</evidence>
<dbReference type="InterPro" id="IPR025477">
    <property type="entry name" value="DUF4327"/>
</dbReference>
<organism evidence="1 2">
    <name type="scientific">Waterburya agarophytonicola KI4</name>
    <dbReference type="NCBI Taxonomy" id="2874699"/>
    <lineage>
        <taxon>Bacteria</taxon>
        <taxon>Bacillati</taxon>
        <taxon>Cyanobacteriota</taxon>
        <taxon>Cyanophyceae</taxon>
        <taxon>Pleurocapsales</taxon>
        <taxon>Hyellaceae</taxon>
        <taxon>Waterburya</taxon>
        <taxon>Waterburya agarophytonicola</taxon>
    </lineage>
</organism>
<sequence>MTKQVAHPMMKLQRKVSSLVESNIIQPGDRIGKIALLLGNDWSYWKNELLDFDFTSQDQIQELLAVEDWDED</sequence>
<keyword evidence="2" id="KW-1185">Reference proteome</keyword>
<dbReference type="AlphaFoldDB" id="A0A964BRF0"/>
<protein>
    <submittedName>
        <fullName evidence="1">DUF4327 family protein</fullName>
    </submittedName>
</protein>
<dbReference type="Pfam" id="PF14217">
    <property type="entry name" value="DUF4327"/>
    <property type="match status" value="1"/>
</dbReference>
<gene>
    <name evidence="1" type="ORF">I4641_07885</name>
</gene>
<dbReference type="RefSeq" id="WP_304956524.1">
    <property type="nucleotide sequence ID" value="NZ_JADWDC010000014.1"/>
</dbReference>
<name>A0A964BRF0_9CYAN</name>
<dbReference type="Proteomes" id="UP000729733">
    <property type="component" value="Unassembled WGS sequence"/>
</dbReference>
<dbReference type="EMBL" id="JADWDC010000014">
    <property type="protein sequence ID" value="MCC0176897.1"/>
    <property type="molecule type" value="Genomic_DNA"/>
</dbReference>
<evidence type="ECO:0000313" key="1">
    <source>
        <dbReference type="EMBL" id="MCC0176897.1"/>
    </source>
</evidence>
<proteinExistence type="predicted"/>
<accession>A0A964BRF0</accession>
<comment type="caution">
    <text evidence="1">The sequence shown here is derived from an EMBL/GenBank/DDBJ whole genome shotgun (WGS) entry which is preliminary data.</text>
</comment>
<reference evidence="1" key="1">
    <citation type="journal article" date="2021" name="Antonie Van Leeuwenhoek">
        <title>Draft genome and description of Waterburya agarophytonicola gen. nov. sp. nov. (Pleurocapsales, Cyanobacteria): a seaweed symbiont.</title>
        <authorList>
            <person name="Bonthond G."/>
            <person name="Shalygin S."/>
            <person name="Bayer T."/>
            <person name="Weinberger F."/>
        </authorList>
    </citation>
    <scope>NUCLEOTIDE SEQUENCE</scope>
    <source>
        <strain evidence="1">KI4</strain>
    </source>
</reference>